<reference evidence="4 5" key="1">
    <citation type="submission" date="2019-11" db="EMBL/GenBank/DDBJ databases">
        <title>Complete Genome Sequence of Shewanella chilikensis Strain DC57, Isolated from Corroded Seal Rings at a floating production facility in Australia.</title>
        <authorList>
            <person name="Salgar-Chaparro S.J."/>
            <person name="Castillo-Villamizar G.A."/>
            <person name="Poehlein A."/>
            <person name="Daniel R."/>
            <person name="Machuca L."/>
        </authorList>
    </citation>
    <scope>NUCLEOTIDE SEQUENCE [LARGE SCALE GENOMIC DNA]</scope>
    <source>
        <strain evidence="4 5">DC57</strain>
    </source>
</reference>
<dbReference type="KEGG" id="schk:GII14_09430"/>
<keyword evidence="2" id="KW-0472">Membrane</keyword>
<dbReference type="Pfam" id="PF05036">
    <property type="entry name" value="SPOR"/>
    <property type="match status" value="1"/>
</dbReference>
<evidence type="ECO:0000313" key="4">
    <source>
        <dbReference type="EMBL" id="QIJ04357.1"/>
    </source>
</evidence>
<feature type="compositionally biased region" description="Low complexity" evidence="1">
    <location>
        <begin position="78"/>
        <end position="90"/>
    </location>
</feature>
<dbReference type="GO" id="GO:0042834">
    <property type="term" value="F:peptidoglycan binding"/>
    <property type="evidence" value="ECO:0007669"/>
    <property type="project" value="InterPro"/>
</dbReference>
<organism evidence="4 5">
    <name type="scientific">Shewanella chilikensis</name>
    <dbReference type="NCBI Taxonomy" id="558541"/>
    <lineage>
        <taxon>Bacteria</taxon>
        <taxon>Pseudomonadati</taxon>
        <taxon>Pseudomonadota</taxon>
        <taxon>Gammaproteobacteria</taxon>
        <taxon>Alteromonadales</taxon>
        <taxon>Shewanellaceae</taxon>
        <taxon>Shewanella</taxon>
    </lineage>
</organism>
<keyword evidence="2" id="KW-1133">Transmembrane helix</keyword>
<feature type="region of interest" description="Disordered" evidence="1">
    <location>
        <begin position="69"/>
        <end position="115"/>
    </location>
</feature>
<feature type="transmembrane region" description="Helical" evidence="2">
    <location>
        <begin position="6"/>
        <end position="27"/>
    </location>
</feature>
<dbReference type="GO" id="GO:0032153">
    <property type="term" value="C:cell division site"/>
    <property type="evidence" value="ECO:0007669"/>
    <property type="project" value="TreeGrafter"/>
</dbReference>
<dbReference type="Gene3D" id="3.30.70.1070">
    <property type="entry name" value="Sporulation related repeat"/>
    <property type="match status" value="1"/>
</dbReference>
<dbReference type="PROSITE" id="PS51724">
    <property type="entry name" value="SPOR"/>
    <property type="match status" value="1"/>
</dbReference>
<dbReference type="RefSeq" id="WP_165564933.1">
    <property type="nucleotide sequence ID" value="NZ_CP045857.1"/>
</dbReference>
<feature type="compositionally biased region" description="Basic and acidic residues" evidence="1">
    <location>
        <begin position="102"/>
        <end position="114"/>
    </location>
</feature>
<gene>
    <name evidence="4" type="ORF">GII14_09430</name>
</gene>
<dbReference type="GO" id="GO:0030428">
    <property type="term" value="C:cell septum"/>
    <property type="evidence" value="ECO:0007669"/>
    <property type="project" value="TreeGrafter"/>
</dbReference>
<evidence type="ECO:0000313" key="5">
    <source>
        <dbReference type="Proteomes" id="UP000502117"/>
    </source>
</evidence>
<dbReference type="InterPro" id="IPR052521">
    <property type="entry name" value="Cell_div_SPOR-domain"/>
</dbReference>
<dbReference type="InterPro" id="IPR036680">
    <property type="entry name" value="SPOR-like_sf"/>
</dbReference>
<accession>A0A6G7LRE0</accession>
<evidence type="ECO:0000259" key="3">
    <source>
        <dbReference type="PROSITE" id="PS51724"/>
    </source>
</evidence>
<keyword evidence="2" id="KW-0812">Transmembrane</keyword>
<feature type="compositionally biased region" description="Polar residues" evidence="1">
    <location>
        <begin position="91"/>
        <end position="101"/>
    </location>
</feature>
<protein>
    <submittedName>
        <fullName evidence="4">SPOR domain-containing protein</fullName>
    </submittedName>
</protein>
<dbReference type="Proteomes" id="UP000502117">
    <property type="component" value="Chromosome"/>
</dbReference>
<dbReference type="PANTHER" id="PTHR38687">
    <property type="entry name" value="CELL DIVISION PROTEIN DEDD-RELATED"/>
    <property type="match status" value="1"/>
</dbReference>
<evidence type="ECO:0000256" key="1">
    <source>
        <dbReference type="SAM" id="MobiDB-lite"/>
    </source>
</evidence>
<dbReference type="GO" id="GO:0032506">
    <property type="term" value="P:cytokinetic process"/>
    <property type="evidence" value="ECO:0007669"/>
    <property type="project" value="TreeGrafter"/>
</dbReference>
<dbReference type="SUPFAM" id="SSF110997">
    <property type="entry name" value="Sporulation related repeat"/>
    <property type="match status" value="1"/>
</dbReference>
<name>A0A6G7LRE0_9GAMM</name>
<dbReference type="AlphaFoldDB" id="A0A6G7LRE0"/>
<evidence type="ECO:0000256" key="2">
    <source>
        <dbReference type="SAM" id="Phobius"/>
    </source>
</evidence>
<dbReference type="InterPro" id="IPR007730">
    <property type="entry name" value="SPOR-like_dom"/>
</dbReference>
<proteinExistence type="predicted"/>
<dbReference type="EMBL" id="CP045857">
    <property type="protein sequence ID" value="QIJ04357.1"/>
    <property type="molecule type" value="Genomic_DNA"/>
</dbReference>
<sequence>MSTQFHNRLVGTVVLVALGVIFLPDILDGKKERQQEQFTEIPLRPDTESQLAEPGEFETLDVAETLDLAQETDEPQVEVEPAAPEVKATENSVSNTAQSKLQEVKKTPEPKAKPSDAAWTLQLGAFSNAANVKALVAKLRKAGFSAYTLPDKPVDGKLTRVFVGPDVSSDRIKQQQKKVEELTKLKGKVVRYNPQER</sequence>
<feature type="domain" description="SPOR" evidence="3">
    <location>
        <begin position="113"/>
        <end position="192"/>
    </location>
</feature>
<dbReference type="PANTHER" id="PTHR38687:SF1">
    <property type="entry name" value="CELL DIVISION PROTEIN DEDD"/>
    <property type="match status" value="1"/>
</dbReference>